<keyword evidence="2" id="KW-1185">Reference proteome</keyword>
<proteinExistence type="predicted"/>
<dbReference type="EMBL" id="JBEAFC010000007">
    <property type="protein sequence ID" value="KAL1549267.1"/>
    <property type="molecule type" value="Genomic_DNA"/>
</dbReference>
<accession>A0ABD1GYM4</accession>
<sequence length="67" mass="7374">MPLSAPASSLLPLHAVIGLASVSPRSCHHQPSSDASRRNFENRFAWPLRDTSGNGLSRFVRPQIYLC</sequence>
<gene>
    <name evidence="1" type="ORF">AAHA92_17394</name>
</gene>
<name>A0ABD1GYM4_SALDI</name>
<evidence type="ECO:0000313" key="2">
    <source>
        <dbReference type="Proteomes" id="UP001567538"/>
    </source>
</evidence>
<comment type="caution">
    <text evidence="1">The sequence shown here is derived from an EMBL/GenBank/DDBJ whole genome shotgun (WGS) entry which is preliminary data.</text>
</comment>
<organism evidence="1 2">
    <name type="scientific">Salvia divinorum</name>
    <name type="common">Maria pastora</name>
    <name type="synonym">Diviner's sage</name>
    <dbReference type="NCBI Taxonomy" id="28513"/>
    <lineage>
        <taxon>Eukaryota</taxon>
        <taxon>Viridiplantae</taxon>
        <taxon>Streptophyta</taxon>
        <taxon>Embryophyta</taxon>
        <taxon>Tracheophyta</taxon>
        <taxon>Spermatophyta</taxon>
        <taxon>Magnoliopsida</taxon>
        <taxon>eudicotyledons</taxon>
        <taxon>Gunneridae</taxon>
        <taxon>Pentapetalae</taxon>
        <taxon>asterids</taxon>
        <taxon>lamiids</taxon>
        <taxon>Lamiales</taxon>
        <taxon>Lamiaceae</taxon>
        <taxon>Nepetoideae</taxon>
        <taxon>Mentheae</taxon>
        <taxon>Salviinae</taxon>
        <taxon>Salvia</taxon>
        <taxon>Salvia subgen. Calosphace</taxon>
    </lineage>
</organism>
<protein>
    <recommendedName>
        <fullName evidence="3">Secreted protein</fullName>
    </recommendedName>
</protein>
<evidence type="ECO:0000313" key="1">
    <source>
        <dbReference type="EMBL" id="KAL1549267.1"/>
    </source>
</evidence>
<dbReference type="AlphaFoldDB" id="A0ABD1GYM4"/>
<reference evidence="1 2" key="1">
    <citation type="submission" date="2024-06" db="EMBL/GenBank/DDBJ databases">
        <title>A chromosome level genome sequence of Diviner's sage (Salvia divinorum).</title>
        <authorList>
            <person name="Ford S.A."/>
            <person name="Ro D.-K."/>
            <person name="Ness R.W."/>
            <person name="Phillips M.A."/>
        </authorList>
    </citation>
    <scope>NUCLEOTIDE SEQUENCE [LARGE SCALE GENOMIC DNA]</scope>
    <source>
        <strain evidence="1">SAF-2024a</strain>
        <tissue evidence="1">Leaf</tissue>
    </source>
</reference>
<dbReference type="Proteomes" id="UP001567538">
    <property type="component" value="Unassembled WGS sequence"/>
</dbReference>
<evidence type="ECO:0008006" key="3">
    <source>
        <dbReference type="Google" id="ProtNLM"/>
    </source>
</evidence>